<protein>
    <submittedName>
        <fullName evidence="1">DUF4238 domain-containing protein</fullName>
    </submittedName>
</protein>
<evidence type="ECO:0000313" key="2">
    <source>
        <dbReference type="Proteomes" id="UP000680714"/>
    </source>
</evidence>
<keyword evidence="2" id="KW-1185">Reference proteome</keyword>
<reference evidence="1 2" key="1">
    <citation type="submission" date="2021-04" db="EMBL/GenBank/DDBJ databases">
        <title>Magnetospirillum sulfuroxidans sp. nov., a facultative chemolithoautotrophic sulfur-oxidizing alphaproteobacterium isolated from freshwater sediment and proposals for Paramagetospirillum gen. nov., and Magnetospirillaceae fam. nov.</title>
        <authorList>
            <person name="Koziaeva V."/>
            <person name="Geelhoed J.S."/>
            <person name="Sorokin D.Y."/>
            <person name="Grouzdev D.S."/>
        </authorList>
    </citation>
    <scope>NUCLEOTIDE SEQUENCE [LARGE SCALE GENOMIC DNA]</scope>
    <source>
        <strain evidence="1 2">J10</strain>
    </source>
</reference>
<proteinExistence type="predicted"/>
<organism evidence="1 2">
    <name type="scientific">Magnetospirillum sulfuroxidans</name>
    <dbReference type="NCBI Taxonomy" id="611300"/>
    <lineage>
        <taxon>Bacteria</taxon>
        <taxon>Pseudomonadati</taxon>
        <taxon>Pseudomonadota</taxon>
        <taxon>Alphaproteobacteria</taxon>
        <taxon>Rhodospirillales</taxon>
        <taxon>Rhodospirillaceae</taxon>
        <taxon>Magnetospirillum</taxon>
    </lineage>
</organism>
<sequence length="129" mass="15448">MAKQTTKRCHWLSQSYLKAFATDPYEKRPKIWRFGRERGDRELKAIEKVAVKFHLYAPMDTDGQRDDSFEKKLATQESWFGAPIWRTLCSDFVDLDWEPLRKMLALLKHFPLNHGHIRQRRRSSRTRQG</sequence>
<dbReference type="EMBL" id="JAGTUF010000004">
    <property type="protein sequence ID" value="MBR9971297.1"/>
    <property type="molecule type" value="Genomic_DNA"/>
</dbReference>
<dbReference type="Pfam" id="PF14022">
    <property type="entry name" value="DUF4238"/>
    <property type="match status" value="1"/>
</dbReference>
<gene>
    <name evidence="1" type="ORF">KEC16_06190</name>
</gene>
<comment type="caution">
    <text evidence="1">The sequence shown here is derived from an EMBL/GenBank/DDBJ whole genome shotgun (WGS) entry which is preliminary data.</text>
</comment>
<dbReference type="InterPro" id="IPR025332">
    <property type="entry name" value="DUF4238"/>
</dbReference>
<accession>A0ABS5IA37</accession>
<evidence type="ECO:0000313" key="1">
    <source>
        <dbReference type="EMBL" id="MBR9971297.1"/>
    </source>
</evidence>
<dbReference type="Proteomes" id="UP000680714">
    <property type="component" value="Unassembled WGS sequence"/>
</dbReference>
<name>A0ABS5IA37_9PROT</name>
<dbReference type="RefSeq" id="WP_211546939.1">
    <property type="nucleotide sequence ID" value="NZ_JAGTUF010000004.1"/>
</dbReference>